<feature type="region of interest" description="Disordered" evidence="1">
    <location>
        <begin position="271"/>
        <end position="293"/>
    </location>
</feature>
<feature type="compositionally biased region" description="Basic and acidic residues" evidence="1">
    <location>
        <begin position="34"/>
        <end position="44"/>
    </location>
</feature>
<dbReference type="GeneID" id="24108356"/>
<sequence>MFAKLVANNHLVFDIRPSATSALNYPKAIMRQTKLDETQQEKTQETASTGSKRKEPTSDADGKHSRQDKEQGNKSRKREPSEDPQAKEKAEKQNGTKSKASAPAQLSGDQSKIDKKLKGDDVEINEGSEKAKNDSNRSSSEIPWHVSEKGLVYFFYRPKVRSSDQAEKGSTESLDDVQNTFMLLVPRASESDTAPAADASTKQEHDDKRKPPNPTAYRLVSLGKKRMPSPEAALKAGQEPGGIGGRHSEAIWATVAAIGADLKAAGEGMGEEHYSTKTRGERVKPAARPAGRGHYALSIKKTNPPSTREVRLTYNLSHPSSDDFGQVQEELGLHPASSVLIQMRNPTLAPTGPGAPAAGLPEDQRAILTKEELQGNFGGDVKDKGNRYARPEEPALLDRQGVELLLIKREQQEDDGSKGLGDEQSEALAKLAQHDSDKLSDEAILKELELSSKDIEVEALSGEWI</sequence>
<accession>R9PBN8</accession>
<dbReference type="PANTHER" id="PTHR34776">
    <property type="entry name" value="F17F16.3 PROTEIN"/>
    <property type="match status" value="1"/>
</dbReference>
<gene>
    <name evidence="2" type="ORF">PHSY_003066</name>
</gene>
<feature type="compositionally biased region" description="Basic and acidic residues" evidence="1">
    <location>
        <begin position="380"/>
        <end position="393"/>
    </location>
</feature>
<feature type="compositionally biased region" description="Basic and acidic residues" evidence="1">
    <location>
        <begin position="111"/>
        <end position="135"/>
    </location>
</feature>
<dbReference type="STRING" id="1305764.R9PBN8"/>
<evidence type="ECO:0000313" key="2">
    <source>
        <dbReference type="EMBL" id="GAC95490.1"/>
    </source>
</evidence>
<keyword evidence="3" id="KW-1185">Reference proteome</keyword>
<feature type="region of interest" description="Disordered" evidence="1">
    <location>
        <begin position="375"/>
        <end position="395"/>
    </location>
</feature>
<feature type="region of interest" description="Disordered" evidence="1">
    <location>
        <begin position="410"/>
        <end position="437"/>
    </location>
</feature>
<dbReference type="HOGENOM" id="CLU_045837_1_0_1"/>
<protein>
    <submittedName>
        <fullName evidence="2">Uncharacterized protein</fullName>
    </submittedName>
</protein>
<dbReference type="PANTHER" id="PTHR34776:SF1">
    <property type="entry name" value="F17F16.3 PROTEIN"/>
    <property type="match status" value="1"/>
</dbReference>
<dbReference type="AlphaFoldDB" id="R9PBN8"/>
<reference evidence="3" key="1">
    <citation type="journal article" date="2013" name="Genome Announc.">
        <title>Draft genome sequence of the basidiomycetous yeast-like fungus Pseudozyma hubeiensis SY62, which produces an abundant amount of the biosurfactant mannosylerythritol lipids.</title>
        <authorList>
            <person name="Konishi M."/>
            <person name="Hatada Y."/>
            <person name="Horiuchi J."/>
        </authorList>
    </citation>
    <scope>NUCLEOTIDE SEQUENCE [LARGE SCALE GENOMIC DNA]</scope>
    <source>
        <strain evidence="3">SY62</strain>
    </source>
</reference>
<feature type="region of interest" description="Disordered" evidence="1">
    <location>
        <begin position="161"/>
        <end position="245"/>
    </location>
</feature>
<feature type="region of interest" description="Disordered" evidence="1">
    <location>
        <begin position="34"/>
        <end position="144"/>
    </location>
</feature>
<evidence type="ECO:0000256" key="1">
    <source>
        <dbReference type="SAM" id="MobiDB-lite"/>
    </source>
</evidence>
<dbReference type="EMBL" id="DF238795">
    <property type="protein sequence ID" value="GAC95490.1"/>
    <property type="molecule type" value="Genomic_DNA"/>
</dbReference>
<feature type="compositionally biased region" description="Basic and acidic residues" evidence="1">
    <location>
        <begin position="161"/>
        <end position="170"/>
    </location>
</feature>
<dbReference type="Proteomes" id="UP000014071">
    <property type="component" value="Unassembled WGS sequence"/>
</dbReference>
<dbReference type="RefSeq" id="XP_012189077.1">
    <property type="nucleotide sequence ID" value="XM_012333687.1"/>
</dbReference>
<evidence type="ECO:0000313" key="3">
    <source>
        <dbReference type="Proteomes" id="UP000014071"/>
    </source>
</evidence>
<dbReference type="eggNOG" id="ENOG502S2IV">
    <property type="taxonomic scope" value="Eukaryota"/>
</dbReference>
<proteinExistence type="predicted"/>
<name>R9PBN8_PSEHS</name>
<dbReference type="OrthoDB" id="1028014at2759"/>
<organism evidence="2 3">
    <name type="scientific">Pseudozyma hubeiensis (strain SY62)</name>
    <name type="common">Yeast</name>
    <dbReference type="NCBI Taxonomy" id="1305764"/>
    <lineage>
        <taxon>Eukaryota</taxon>
        <taxon>Fungi</taxon>
        <taxon>Dikarya</taxon>
        <taxon>Basidiomycota</taxon>
        <taxon>Ustilaginomycotina</taxon>
        <taxon>Ustilaginomycetes</taxon>
        <taxon>Ustilaginales</taxon>
        <taxon>Ustilaginaceae</taxon>
        <taxon>Pseudozyma</taxon>
    </lineage>
</organism>
<feature type="compositionally biased region" description="Basic and acidic residues" evidence="1">
    <location>
        <begin position="201"/>
        <end position="210"/>
    </location>
</feature>
<feature type="compositionally biased region" description="Basic and acidic residues" evidence="1">
    <location>
        <begin position="52"/>
        <end position="94"/>
    </location>
</feature>
<feature type="compositionally biased region" description="Basic and acidic residues" evidence="1">
    <location>
        <begin position="271"/>
        <end position="284"/>
    </location>
</feature>
<feature type="compositionally biased region" description="Basic and acidic residues" evidence="1">
    <location>
        <begin position="410"/>
        <end position="421"/>
    </location>
</feature>